<dbReference type="InterPro" id="IPR040976">
    <property type="entry name" value="Pkinase_fungal"/>
</dbReference>
<proteinExistence type="predicted"/>
<sequence>MSSLIFQKIMHPPNSSPVTSPPSGPTPQYRKTTLEHASSVKEILVAVKDVVQILQRLAADHQILHKHIDYNNVAIRREQLPGAGSCEGVVLDLDFPDSRDGSSASNNPVTFMGSYAFSSVRKLGRIKSGTPVAGTRLRVGDDFESVLYVLCWACYGYDHNARPDKFRPDWLRKWAERGTASNAYYAKTGFLENDDDDAGIRTHVNRYMGCDRDILEEVIEKLREGAESARTETEGAYNRMLEIIQGGIERVQKERCGKSVCCSGVSSASD</sequence>
<reference evidence="3 4" key="1">
    <citation type="journal article" date="2024" name="J Genomics">
        <title>Draft genome sequencing and assembly of Favolaschia claudopus CIRM-BRFM 2984 isolated from oak limbs.</title>
        <authorList>
            <person name="Navarro D."/>
            <person name="Drula E."/>
            <person name="Chaduli D."/>
            <person name="Cazenave R."/>
            <person name="Ahrendt S."/>
            <person name="Wang J."/>
            <person name="Lipzen A."/>
            <person name="Daum C."/>
            <person name="Barry K."/>
            <person name="Grigoriev I.V."/>
            <person name="Favel A."/>
            <person name="Rosso M.N."/>
            <person name="Martin F."/>
        </authorList>
    </citation>
    <scope>NUCLEOTIDE SEQUENCE [LARGE SCALE GENOMIC DNA]</scope>
    <source>
        <strain evidence="3 4">CIRM-BRFM 2984</strain>
    </source>
</reference>
<name>A0AAW0DBW9_9AGAR</name>
<organism evidence="3 4">
    <name type="scientific">Favolaschia claudopus</name>
    <dbReference type="NCBI Taxonomy" id="2862362"/>
    <lineage>
        <taxon>Eukaryota</taxon>
        <taxon>Fungi</taxon>
        <taxon>Dikarya</taxon>
        <taxon>Basidiomycota</taxon>
        <taxon>Agaricomycotina</taxon>
        <taxon>Agaricomycetes</taxon>
        <taxon>Agaricomycetidae</taxon>
        <taxon>Agaricales</taxon>
        <taxon>Marasmiineae</taxon>
        <taxon>Mycenaceae</taxon>
        <taxon>Favolaschia</taxon>
    </lineage>
</organism>
<dbReference type="Pfam" id="PF17667">
    <property type="entry name" value="Pkinase_fungal"/>
    <property type="match status" value="1"/>
</dbReference>
<keyword evidence="4" id="KW-1185">Reference proteome</keyword>
<dbReference type="EMBL" id="JAWWNJ010000009">
    <property type="protein sequence ID" value="KAK7048652.1"/>
    <property type="molecule type" value="Genomic_DNA"/>
</dbReference>
<comment type="caution">
    <text evidence="3">The sequence shown here is derived from an EMBL/GenBank/DDBJ whole genome shotgun (WGS) entry which is preliminary data.</text>
</comment>
<evidence type="ECO:0000256" key="1">
    <source>
        <dbReference type="SAM" id="MobiDB-lite"/>
    </source>
</evidence>
<accession>A0AAW0DBW9</accession>
<dbReference type="Proteomes" id="UP001362999">
    <property type="component" value="Unassembled WGS sequence"/>
</dbReference>
<dbReference type="AlphaFoldDB" id="A0AAW0DBW9"/>
<protein>
    <recommendedName>
        <fullName evidence="2">Fungal-type protein kinase domain-containing protein</fullName>
    </recommendedName>
</protein>
<gene>
    <name evidence="3" type="ORF">R3P38DRAFT_2870671</name>
</gene>
<evidence type="ECO:0000259" key="2">
    <source>
        <dbReference type="Pfam" id="PF17667"/>
    </source>
</evidence>
<feature type="domain" description="Fungal-type protein kinase" evidence="2">
    <location>
        <begin position="33"/>
        <end position="154"/>
    </location>
</feature>
<feature type="region of interest" description="Disordered" evidence="1">
    <location>
        <begin position="10"/>
        <end position="30"/>
    </location>
</feature>
<evidence type="ECO:0000313" key="4">
    <source>
        <dbReference type="Proteomes" id="UP001362999"/>
    </source>
</evidence>
<evidence type="ECO:0000313" key="3">
    <source>
        <dbReference type="EMBL" id="KAK7048652.1"/>
    </source>
</evidence>